<dbReference type="Proteomes" id="UP000000803">
    <property type="component" value="Chromosome 2L"/>
</dbReference>
<reference evidence="6 8" key="6">
    <citation type="journal article" date="2005" name="PLoS Comput. Biol.">
        <title>Combined evidence annotation of transposable elements in genome sequences.</title>
        <authorList>
            <person name="Quesneville H."/>
            <person name="Bergman C.M."/>
            <person name="Andrieu O."/>
            <person name="Autard D."/>
            <person name="Nouaud D."/>
            <person name="Ashburner M."/>
            <person name="Anxolabehere D."/>
        </authorList>
    </citation>
    <scope>NUCLEOTIDE SEQUENCE [LARGE SCALE GENOMIC DNA]</scope>
    <source>
        <strain evidence="8">Berkeley</strain>
    </source>
</reference>
<reference evidence="6 8" key="8">
    <citation type="journal article" date="2007" name="Science">
        <title>Sequence finishing and mapping of Drosophila melanogaster heterochromatin.</title>
        <authorList>
            <person name="Hoskins R.A."/>
            <person name="Carlson J.W."/>
            <person name="Kennedy C."/>
            <person name="Acevedo D."/>
            <person name="Evans-Holm M."/>
            <person name="Frise E."/>
            <person name="Wan K.H."/>
            <person name="Park S."/>
            <person name="Mendez-Lago M."/>
            <person name="Rossi F."/>
            <person name="Villasante A."/>
            <person name="Dimitri P."/>
            <person name="Karpen G.H."/>
            <person name="Celniker S.E."/>
        </authorList>
    </citation>
    <scope>NUCLEOTIDE SEQUENCE [LARGE SCALE GENOMIC DNA]</scope>
    <source>
        <strain evidence="8">Berkeley</strain>
    </source>
</reference>
<reference evidence="6 8" key="10">
    <citation type="journal article" date="2015" name="G3 (Bethesda)">
        <title>Gene Model Annotations for Drosophila melanogaster: The Rule-Benders.</title>
        <authorList>
            <consortium name="FlyBase Consortium"/>
            <person name="Crosby M.A."/>
            <person name="Gramates L.S."/>
            <person name="Dos Santos G."/>
            <person name="Matthews B.B."/>
            <person name="St Pierre S.E."/>
            <person name="Zhou P."/>
            <person name="Schroeder A.J."/>
            <person name="Falls K."/>
            <person name="Emmert D.B."/>
            <person name="Russo S.M."/>
            <person name="Gelbart W.M."/>
            <person name="null"/>
        </authorList>
    </citation>
    <scope>NUCLEOTIDE SEQUENCE [LARGE SCALE GENOMIC DNA]</scope>
    <source>
        <strain evidence="8">Berkeley</strain>
    </source>
</reference>
<reference evidence="6 8" key="7">
    <citation type="journal article" date="2007" name="Science">
        <title>The Release 5.1 annotation of Drosophila melanogaster heterochromatin.</title>
        <authorList>
            <person name="Smith C.D."/>
            <person name="Shu S."/>
            <person name="Mungall C.J."/>
            <person name="Karpen G.H."/>
        </authorList>
    </citation>
    <scope>NUCLEOTIDE SEQUENCE [LARGE SCALE GENOMIC DNA]</scope>
    <source>
        <strain evidence="8">Berkeley</strain>
    </source>
</reference>
<protein>
    <submittedName>
        <fullName evidence="6">Uncharacterized protein, isoform H</fullName>
    </submittedName>
</protein>
<dbReference type="AGR" id="FB:FBgn0041004"/>
<evidence type="ECO:0000256" key="5">
    <source>
        <dbReference type="SAM" id="Phobius"/>
    </source>
</evidence>
<dbReference type="Bgee" id="FBgn0041004">
    <property type="expression patterns" value="Expressed in distal medullary amacrine neuron Dm3 (Drosophila) in insect head and 268 other cell types or tissues"/>
</dbReference>
<keyword evidence="8" id="KW-1185">Reference proteome</keyword>
<evidence type="ECO:0007829" key="9">
    <source>
        <dbReference type="PeptideAtlas" id="M9NFF0"/>
    </source>
</evidence>
<sequence length="268" mass="30068">MRNKFQSAIRGVTRQYIIRSWPRGRELLRTQLIIPPSSTSSPFTCRNYSKFSTHLSMERALELLCNLDDEERGNLRSALGRLDADKEKKLYESQLAFGSWRTRFGRLSNKTELGQVIAGTFCAVPDDWLRKKLVETAASPTAGQLYSMPFIAFGFLDNFIMIMAGEYIEYYLGHFITLSTMAAAGLGNTISDILGITMATYVENGCQILGLKQPNLTPAQFELKSSKRSSSYGRIVGITVGCLLGMCPLWFMDEKADKVNVKDEIPKN</sequence>
<dbReference type="FlyBase" id="FBgn0041004">
    <property type="gene designation" value="CG17715"/>
</dbReference>
<evidence type="ECO:0000256" key="4">
    <source>
        <dbReference type="ARBA" id="ARBA00023136"/>
    </source>
</evidence>
<proteinExistence type="evidence at protein level"/>
<keyword evidence="4 5" id="KW-0472">Membrane</keyword>
<evidence type="ECO:0000256" key="2">
    <source>
        <dbReference type="ARBA" id="ARBA00022692"/>
    </source>
</evidence>
<keyword evidence="2 5" id="KW-0812">Transmembrane</keyword>
<reference evidence="6 8" key="9">
    <citation type="journal article" date="2015" name="G3 (Bethesda)">
        <title>Gene Model Annotations for Drosophila melanogaster: Impact of High-Throughput Data.</title>
        <authorList>
            <consortium name="FlyBase Consortium"/>
            <person name="Matthews B.B."/>
            <person name="Dos Santos G."/>
            <person name="Crosby M.A."/>
            <person name="Emmert D.B."/>
            <person name="St Pierre S.E."/>
            <person name="Gramates L.S."/>
            <person name="Zhou P."/>
            <person name="Schroeder A.J."/>
            <person name="Falls K."/>
            <person name="Strelets V."/>
            <person name="Russo S.M."/>
            <person name="Gelbart W.M."/>
            <person name="null"/>
        </authorList>
    </citation>
    <scope>NUCLEOTIDE SEQUENCE [LARGE SCALE GENOMIC DNA]</scope>
    <source>
        <strain evidence="8">Berkeley</strain>
    </source>
</reference>
<dbReference type="AlphaFoldDB" id="M9NFF0"/>
<dbReference type="GeneID" id="3355129"/>
<evidence type="ECO:0000256" key="3">
    <source>
        <dbReference type="ARBA" id="ARBA00022989"/>
    </source>
</evidence>
<evidence type="ECO:0000313" key="7">
    <source>
        <dbReference type="FlyBase" id="FBgn0041004"/>
    </source>
</evidence>
<reference evidence="6 8" key="3">
    <citation type="journal article" date="2002" name="Genome Biol.">
        <title>Annotation of the Drosophila melanogaster euchromatic genome: a systematic review.</title>
        <authorList>
            <person name="Misra S."/>
            <person name="Crosby M.A."/>
            <person name="Mungall C.J."/>
            <person name="Matthews B.B."/>
            <person name="Campbell K.S."/>
            <person name="Hradecky P."/>
            <person name="Huang Y."/>
            <person name="Kaminker J.S."/>
            <person name="Millburn G.H."/>
            <person name="Prochnik S.E."/>
            <person name="Smith C.D."/>
            <person name="Tupy J.L."/>
            <person name="Whitfied E.J."/>
            <person name="Bayraktaroglu L."/>
            <person name="Berman B.P."/>
            <person name="Bettencourt B.R."/>
            <person name="Celniker S.E."/>
            <person name="de Grey A.D."/>
            <person name="Drysdale R.A."/>
            <person name="Harris N.L."/>
            <person name="Richter J."/>
            <person name="Russo S."/>
            <person name="Schroeder A.J."/>
            <person name="Shu S.Q."/>
            <person name="Stapleton M."/>
            <person name="Yamada C."/>
            <person name="Ashburner M."/>
            <person name="Gelbart W.M."/>
            <person name="Rubin G.M."/>
            <person name="Lewis S.E."/>
        </authorList>
    </citation>
    <scope>GENOME REANNOTATION</scope>
    <source>
        <strain evidence="8">Berkeley</strain>
    </source>
</reference>
<feature type="transmembrane region" description="Helical" evidence="5">
    <location>
        <begin position="232"/>
        <end position="251"/>
    </location>
</feature>
<dbReference type="Pfam" id="PF10507">
    <property type="entry name" value="TMEM65"/>
    <property type="match status" value="1"/>
</dbReference>
<name>M9NFF0_DROME</name>
<gene>
    <name evidence="6" type="primary">BcDNA:RE63764</name>
    <name evidence="6" type="synonym">BcDNA:RE07178</name>
    <name evidence="6" type="synonym">CG18603</name>
    <name evidence="6" type="synonym">Dmel\CG17715</name>
    <name evidence="6 7" type="ORF">CG17715</name>
    <name evidence="6" type="ORF">Dmel_CG17715</name>
</gene>
<organism evidence="6 8">
    <name type="scientific">Drosophila melanogaster</name>
    <name type="common">Fruit fly</name>
    <dbReference type="NCBI Taxonomy" id="7227"/>
    <lineage>
        <taxon>Eukaryota</taxon>
        <taxon>Metazoa</taxon>
        <taxon>Ecdysozoa</taxon>
        <taxon>Arthropoda</taxon>
        <taxon>Hexapoda</taxon>
        <taxon>Insecta</taxon>
        <taxon>Pterygota</taxon>
        <taxon>Neoptera</taxon>
        <taxon>Endopterygota</taxon>
        <taxon>Diptera</taxon>
        <taxon>Brachycera</taxon>
        <taxon>Muscomorpha</taxon>
        <taxon>Ephydroidea</taxon>
        <taxon>Drosophilidae</taxon>
        <taxon>Drosophila</taxon>
        <taxon>Sophophora</taxon>
    </lineage>
</organism>
<reference evidence="6 8" key="2">
    <citation type="journal article" date="2002" name="Genome Biol.">
        <title>Finishing a whole-genome shotgun: release 3 of the Drosophila melanogaster euchromatic genome sequence.</title>
        <authorList>
            <person name="Celniker S.E."/>
            <person name="Wheeler D.A."/>
            <person name="Kronmiller B."/>
            <person name="Carlson J.W."/>
            <person name="Halpern A."/>
            <person name="Patel S."/>
            <person name="Adams M."/>
            <person name="Champe M."/>
            <person name="Dugan S.P."/>
            <person name="Frise E."/>
            <person name="Hodgson A."/>
            <person name="George R.A."/>
            <person name="Hoskins R.A."/>
            <person name="Laverty T."/>
            <person name="Muzny D.M."/>
            <person name="Nelson C.R."/>
            <person name="Pacleb J.M."/>
            <person name="Park S."/>
            <person name="Pfeiffer B.D."/>
            <person name="Richards S."/>
            <person name="Sodergren E.J."/>
            <person name="Svirskas R."/>
            <person name="Tabor P.E."/>
            <person name="Wan K."/>
            <person name="Stapleton M."/>
            <person name="Sutton G.G."/>
            <person name="Venter C."/>
            <person name="Weinstock G."/>
            <person name="Scherer S.E."/>
            <person name="Myers E.W."/>
            <person name="Gibbs R.A."/>
            <person name="Rubin G.M."/>
        </authorList>
    </citation>
    <scope>NUCLEOTIDE SEQUENCE [LARGE SCALE GENOMIC DNA]</scope>
    <source>
        <strain evidence="8">Berkeley</strain>
    </source>
</reference>
<comment type="subcellular location">
    <subcellularLocation>
        <location evidence="1">Membrane</location>
        <topology evidence="1">Multi-pass membrane protein</topology>
    </subcellularLocation>
</comment>
<dbReference type="EMBL" id="AE014134">
    <property type="protein sequence ID" value="AFH03810.1"/>
    <property type="molecule type" value="Genomic_DNA"/>
</dbReference>
<reference evidence="6 8" key="4">
    <citation type="journal article" date="2002" name="Genome Biol.">
        <title>The transposable elements of the Drosophila melanogaster euchromatin: a genomics perspective.</title>
        <authorList>
            <person name="Kaminker J.S."/>
            <person name="Bergman C.M."/>
            <person name="Kronmiller B."/>
            <person name="Carlson J."/>
            <person name="Svirskas R."/>
            <person name="Patel S."/>
            <person name="Frise E."/>
            <person name="Wheeler D.A."/>
            <person name="Lewis S.E."/>
            <person name="Rubin G.M."/>
            <person name="Ashburner M."/>
            <person name="Celniker S.E."/>
        </authorList>
    </citation>
    <scope>NUCLEOTIDE SEQUENCE [LARGE SCALE GENOMIC DNA]</scope>
    <source>
        <strain evidence="8">Berkeley</strain>
    </source>
</reference>
<evidence type="ECO:0000313" key="6">
    <source>
        <dbReference type="EMBL" id="AFH03810.1"/>
    </source>
</evidence>
<dbReference type="PANTHER" id="PTHR21706:SF15">
    <property type="entry name" value="TRANSMEMBRANE PROTEIN 65"/>
    <property type="match status" value="1"/>
</dbReference>
<reference evidence="6 8" key="1">
    <citation type="journal article" date="2000" name="Science">
        <title>The genome sequence of Drosophila melanogaster.</title>
        <authorList>
            <person name="Adams M.D."/>
            <person name="Celniker S.E."/>
            <person name="Holt R.A."/>
            <person name="Evans C.A."/>
            <person name="Gocayne J.D."/>
            <person name="Amanatides P.G."/>
            <person name="Scherer S.E."/>
            <person name="Li P.W."/>
            <person name="Hoskins R.A."/>
            <person name="Galle R.F."/>
            <person name="George R.A."/>
            <person name="Lewis S.E."/>
            <person name="Richards S."/>
            <person name="Ashburner M."/>
            <person name="Henderson S.N."/>
            <person name="Sutton G.G."/>
            <person name="Wortman J.R."/>
            <person name="Yandell M.D."/>
            <person name="Zhang Q."/>
            <person name="Chen L.X."/>
            <person name="Brandon R.C."/>
            <person name="Rogers Y.H."/>
            <person name="Blazej R.G."/>
            <person name="Champe M."/>
            <person name="Pfeiffer B.D."/>
            <person name="Wan K.H."/>
            <person name="Doyle C."/>
            <person name="Baxter E.G."/>
            <person name="Helt G."/>
            <person name="Nelson C.R."/>
            <person name="Gabor G.L."/>
            <person name="Abril J.F."/>
            <person name="Agbayani A."/>
            <person name="An H.J."/>
            <person name="Andrews-Pfannkoch C."/>
            <person name="Baldwin D."/>
            <person name="Ballew R.M."/>
            <person name="Basu A."/>
            <person name="Baxendale J."/>
            <person name="Bayraktaroglu L."/>
            <person name="Beasley E.M."/>
            <person name="Beeson K.Y."/>
            <person name="Benos P.V."/>
            <person name="Berman B.P."/>
            <person name="Bhandari D."/>
            <person name="Bolshakov S."/>
            <person name="Borkova D."/>
            <person name="Botchan M.R."/>
            <person name="Bouck J."/>
            <person name="Brokstein P."/>
            <person name="Brottier P."/>
            <person name="Burtis K.C."/>
            <person name="Busam D.A."/>
            <person name="Butler H."/>
            <person name="Cadieu E."/>
            <person name="Center A."/>
            <person name="Chandra I."/>
            <person name="Cherry J.M."/>
            <person name="Cawley S."/>
            <person name="Dahlke C."/>
            <person name="Davenport L.B."/>
            <person name="Davies P."/>
            <person name="de Pablos B."/>
            <person name="Delcher A."/>
            <person name="Deng Z."/>
            <person name="Mays A.D."/>
            <person name="Dew I."/>
            <person name="Dietz S.M."/>
            <person name="Dodson K."/>
            <person name="Doup L.E."/>
            <person name="Downes M."/>
            <person name="Dugan-Rocha S."/>
            <person name="Dunkov B.C."/>
            <person name="Dunn P."/>
            <person name="Durbin K.J."/>
            <person name="Evangelista C.C."/>
            <person name="Ferraz C."/>
            <person name="Ferriera S."/>
            <person name="Fleischmann W."/>
            <person name="Fosler C."/>
            <person name="Gabrielian A.E."/>
            <person name="Garg N.S."/>
            <person name="Gelbart W.M."/>
            <person name="Glasser K."/>
            <person name="Glodek A."/>
            <person name="Gong F."/>
            <person name="Gorrell J.H."/>
            <person name="Gu Z."/>
            <person name="Guan P."/>
            <person name="Harris M."/>
            <person name="Harris N.L."/>
            <person name="Harvey D."/>
            <person name="Heiman T.J."/>
            <person name="Hernandez J.R."/>
            <person name="Houck J."/>
            <person name="Hostin D."/>
            <person name="Houston K.A."/>
            <person name="Howland T.J."/>
            <person name="Wei M.H."/>
            <person name="Ibegwam C."/>
            <person name="Jalali M."/>
            <person name="Kalush F."/>
            <person name="Karpen G.H."/>
            <person name="Ke Z."/>
            <person name="Kennison J.A."/>
            <person name="Ketchum K.A."/>
            <person name="Kimmel B.E."/>
            <person name="Kodira C.D."/>
            <person name="Kraft C."/>
            <person name="Kravitz S."/>
            <person name="Kulp D."/>
            <person name="Lai Z."/>
            <person name="Lasko P."/>
            <person name="Lei Y."/>
            <person name="Levitsky A.A."/>
            <person name="Li J."/>
            <person name="Li Z."/>
            <person name="Liang Y."/>
            <person name="Lin X."/>
            <person name="Liu X."/>
            <person name="Mattei B."/>
            <person name="McIntosh T.C."/>
            <person name="McLeod M.P."/>
            <person name="McPherson D."/>
            <person name="Merkulov G."/>
            <person name="Milshina N.V."/>
            <person name="Mobarry C."/>
            <person name="Morris J."/>
            <person name="Moshrefi A."/>
            <person name="Mount S.M."/>
            <person name="Moy M."/>
            <person name="Murphy B."/>
            <person name="Murphy L."/>
            <person name="Muzny D.M."/>
            <person name="Nelson D.L."/>
            <person name="Nelson D.R."/>
            <person name="Nelson K.A."/>
            <person name="Nixon K."/>
            <person name="Nusskern D.R."/>
            <person name="Pacleb J.M."/>
            <person name="Palazzolo M."/>
            <person name="Pittman G.S."/>
            <person name="Pan S."/>
            <person name="Pollard J."/>
            <person name="Puri V."/>
            <person name="Reese M.G."/>
            <person name="Reinert K."/>
            <person name="Remington K."/>
            <person name="Saunders R.D."/>
            <person name="Scheeler F."/>
            <person name="Shen H."/>
            <person name="Shue B.C."/>
            <person name="Siden-Kiamos I."/>
            <person name="Simpson M."/>
            <person name="Skupski M.P."/>
            <person name="Smith T."/>
            <person name="Spier E."/>
            <person name="Spradling A.C."/>
            <person name="Stapleton M."/>
            <person name="Strong R."/>
            <person name="Sun E."/>
            <person name="Svirskas R."/>
            <person name="Tector C."/>
            <person name="Turner R."/>
            <person name="Venter E."/>
            <person name="Wang A.H."/>
            <person name="Wang X."/>
            <person name="Wang Z.Y."/>
            <person name="Wassarman D.A."/>
            <person name="Weinstock G.M."/>
            <person name="Weissenbach J."/>
            <person name="Williams S.M."/>
            <person name="WoodageT"/>
            <person name="Worley K.C."/>
            <person name="Wu D."/>
            <person name="Yang S."/>
            <person name="Yao Q.A."/>
            <person name="Ye J."/>
            <person name="Yeh R.F."/>
            <person name="Zaveri J.S."/>
            <person name="Zhan M."/>
            <person name="Zhang G."/>
            <person name="Zhao Q."/>
            <person name="Zheng L."/>
            <person name="Zheng X.H."/>
            <person name="Zhong F.N."/>
            <person name="Zhong W."/>
            <person name="Zhou X."/>
            <person name="Zhu S."/>
            <person name="Zhu X."/>
            <person name="Smith H.O."/>
            <person name="Gibbs R.A."/>
            <person name="Myers E.W."/>
            <person name="Rubin G.M."/>
            <person name="Venter J.C."/>
        </authorList>
    </citation>
    <scope>NUCLEOTIDE SEQUENCE [LARGE SCALE GENOMIC DNA]</scope>
    <source>
        <strain evidence="8">Berkeley</strain>
    </source>
</reference>
<dbReference type="VEuPathDB" id="VectorBase:FBgn0041004"/>
<reference evidence="6 8" key="11">
    <citation type="journal article" date="2015" name="Genome Res.">
        <title>The Release 6 reference sequence of the Drosophila melanogaster genome.</title>
        <authorList>
            <person name="Hoskins R.A."/>
            <person name="Carlson J.W."/>
            <person name="Wan K.H."/>
            <person name="Park S."/>
            <person name="Mendez I."/>
            <person name="Galle S.E."/>
            <person name="Booth B.W."/>
            <person name="Pfeiffer B.D."/>
            <person name="George R.A."/>
            <person name="Svirskas R."/>
            <person name="Krzywinski M."/>
            <person name="Schein J."/>
            <person name="Accardo M.C."/>
            <person name="Damia E."/>
            <person name="Messina G."/>
            <person name="Mendez-Lago M."/>
            <person name="de Pablos B."/>
            <person name="Demakova O.V."/>
            <person name="Andreyeva E.N."/>
            <person name="Boldyreva L.V."/>
            <person name="Marra M."/>
            <person name="Carvalho A.B."/>
            <person name="Dimitri P."/>
            <person name="Villasante A."/>
            <person name="Zhimulev I.F."/>
            <person name="Rubin G.M."/>
            <person name="Karpen G.H."/>
            <person name="Celniker S.E."/>
        </authorList>
    </citation>
    <scope>NUCLEOTIDE SEQUENCE [LARGE SCALE GENOMIC DNA]</scope>
    <source>
        <strain evidence="8">Berkeley</strain>
    </source>
</reference>
<keyword evidence="9" id="KW-1267">Proteomics identification</keyword>
<accession>M9NFF0</accession>
<dbReference type="InterPro" id="IPR019537">
    <property type="entry name" value="TMEM65"/>
</dbReference>
<keyword evidence="3 5" id="KW-1133">Transmembrane helix</keyword>
<evidence type="ECO:0000313" key="8">
    <source>
        <dbReference type="Proteomes" id="UP000000803"/>
    </source>
</evidence>
<reference evidence="6 8" key="5">
    <citation type="journal article" date="2002" name="Genome Biol.">
        <title>Heterochromatic sequences in a Drosophila whole-genome shotgun assembly.</title>
        <authorList>
            <person name="Hoskins R.A."/>
            <person name="Smith C.D."/>
            <person name="Carlson J.W."/>
            <person name="Carvalho A.B."/>
            <person name="Halpern A."/>
            <person name="Kaminker J.S."/>
            <person name="Kennedy C."/>
            <person name="Mungall C.J."/>
            <person name="Sullivan B.A."/>
            <person name="Sutton G.G."/>
            <person name="Yasuhara J.C."/>
            <person name="Wakimoto B.T."/>
            <person name="Myers E.W."/>
            <person name="Celniker S.E."/>
            <person name="Rubin G.M."/>
            <person name="Karpen G.H."/>
        </authorList>
    </citation>
    <scope>NUCLEOTIDE SEQUENCE [LARGE SCALE GENOMIC DNA]</scope>
    <source>
        <strain evidence="8">Berkeley</strain>
    </source>
</reference>
<dbReference type="PANTHER" id="PTHR21706">
    <property type="entry name" value="TRANSMEMBRANE PROTEIN 65"/>
    <property type="match status" value="1"/>
</dbReference>
<dbReference type="RefSeq" id="NP_001246136.1">
    <property type="nucleotide sequence ID" value="NM_001259207.2"/>
</dbReference>
<dbReference type="DNASU" id="3355129"/>
<dbReference type="GO" id="GO:0016020">
    <property type="term" value="C:membrane"/>
    <property type="evidence" value="ECO:0007669"/>
    <property type="project" value="UniProtKB-SubCell"/>
</dbReference>
<evidence type="ECO:0000256" key="1">
    <source>
        <dbReference type="ARBA" id="ARBA00004141"/>
    </source>
</evidence>
<dbReference type="ExpressionAtlas" id="M9NFF0">
    <property type="expression patterns" value="baseline and differential"/>
</dbReference>
<dbReference type="OrthoDB" id="430821at2759"/>